<proteinExistence type="predicted"/>
<evidence type="ECO:0000313" key="2">
    <source>
        <dbReference type="EnsemblFungi" id="PTTG_29224-t43_1-p1"/>
    </source>
</evidence>
<gene>
    <name evidence="1" type="ORF">PTTG_29224</name>
</gene>
<organism evidence="1">
    <name type="scientific">Puccinia triticina (isolate 1-1 / race 1 (BBBD))</name>
    <name type="common">Brown leaf rust fungus</name>
    <dbReference type="NCBI Taxonomy" id="630390"/>
    <lineage>
        <taxon>Eukaryota</taxon>
        <taxon>Fungi</taxon>
        <taxon>Dikarya</taxon>
        <taxon>Basidiomycota</taxon>
        <taxon>Pucciniomycotina</taxon>
        <taxon>Pucciniomycetes</taxon>
        <taxon>Pucciniales</taxon>
        <taxon>Pucciniaceae</taxon>
        <taxon>Puccinia</taxon>
    </lineage>
</organism>
<evidence type="ECO:0000313" key="1">
    <source>
        <dbReference type="EMBL" id="OAV87941.1"/>
    </source>
</evidence>
<name>A0A180G5J5_PUCT1</name>
<keyword evidence="3" id="KW-1185">Reference proteome</keyword>
<protein>
    <submittedName>
        <fullName evidence="1 2">Uncharacterized protein</fullName>
    </submittedName>
</protein>
<sequence length="140" mass="15353">MERQCNMHNVYRLIIATTDEIEIIGPPVANRRVVSLPLTRAGALPVAPANDQPPLPRIPLGPEPAHLQAVDLESFLAAVGIESSDTGTRRRLRYHGIIHWTFSQKSSEAELIGLGFPIGTARMLCDGIALMEAQIQPIRQ</sequence>
<reference evidence="1" key="2">
    <citation type="submission" date="2016-05" db="EMBL/GenBank/DDBJ databases">
        <title>Comparative analysis highlights variable genome content of wheat rusts and divergence of the mating loci.</title>
        <authorList>
            <person name="Cuomo C.A."/>
            <person name="Bakkeren G."/>
            <person name="Szabo L."/>
            <person name="Khalil H."/>
            <person name="Joly D."/>
            <person name="Goldberg J."/>
            <person name="Young S."/>
            <person name="Zeng Q."/>
            <person name="Fellers J."/>
        </authorList>
    </citation>
    <scope>NUCLEOTIDE SEQUENCE [LARGE SCALE GENOMIC DNA]</scope>
    <source>
        <strain evidence="1">1-1 BBBD Race 1</strain>
    </source>
</reference>
<dbReference type="AlphaFoldDB" id="A0A180G5J5"/>
<accession>A0A180G5J5</accession>
<reference evidence="2 3" key="3">
    <citation type="journal article" date="2017" name="G3 (Bethesda)">
        <title>Comparative analysis highlights variable genome content of wheat rusts and divergence of the mating loci.</title>
        <authorList>
            <person name="Cuomo C.A."/>
            <person name="Bakkeren G."/>
            <person name="Khalil H.B."/>
            <person name="Panwar V."/>
            <person name="Joly D."/>
            <person name="Linning R."/>
            <person name="Sakthikumar S."/>
            <person name="Song X."/>
            <person name="Adiconis X."/>
            <person name="Fan L."/>
            <person name="Goldberg J.M."/>
            <person name="Levin J.Z."/>
            <person name="Young S."/>
            <person name="Zeng Q."/>
            <person name="Anikster Y."/>
            <person name="Bruce M."/>
            <person name="Wang M."/>
            <person name="Yin C."/>
            <person name="McCallum B."/>
            <person name="Szabo L.J."/>
            <person name="Hulbert S."/>
            <person name="Chen X."/>
            <person name="Fellers J.P."/>
        </authorList>
    </citation>
    <scope>NUCLEOTIDE SEQUENCE</scope>
    <source>
        <strain evidence="3">Isolate 1-1 / race 1 (BBBD)</strain>
        <strain evidence="2">isolate 1-1 / race 1 (BBBD)</strain>
    </source>
</reference>
<evidence type="ECO:0000313" key="3">
    <source>
        <dbReference type="Proteomes" id="UP000005240"/>
    </source>
</evidence>
<dbReference type="EMBL" id="ADAS02000245">
    <property type="protein sequence ID" value="OAV87941.1"/>
    <property type="molecule type" value="Genomic_DNA"/>
</dbReference>
<dbReference type="EnsemblFungi" id="PTTG_29224-t43_1">
    <property type="protein sequence ID" value="PTTG_29224-t43_1-p1"/>
    <property type="gene ID" value="PTTG_29224"/>
</dbReference>
<reference evidence="1" key="1">
    <citation type="submission" date="2009-11" db="EMBL/GenBank/DDBJ databases">
        <authorList>
            <consortium name="The Broad Institute Genome Sequencing Platform"/>
            <person name="Ward D."/>
            <person name="Feldgarden M."/>
            <person name="Earl A."/>
            <person name="Young S.K."/>
            <person name="Zeng Q."/>
            <person name="Koehrsen M."/>
            <person name="Alvarado L."/>
            <person name="Berlin A."/>
            <person name="Bochicchio J."/>
            <person name="Borenstein D."/>
            <person name="Chapman S.B."/>
            <person name="Chen Z."/>
            <person name="Engels R."/>
            <person name="Freedman E."/>
            <person name="Gellesch M."/>
            <person name="Goldberg J."/>
            <person name="Griggs A."/>
            <person name="Gujja S."/>
            <person name="Heilman E."/>
            <person name="Heiman D."/>
            <person name="Hepburn T."/>
            <person name="Howarth C."/>
            <person name="Jen D."/>
            <person name="Larson L."/>
            <person name="Lewis B."/>
            <person name="Mehta T."/>
            <person name="Park D."/>
            <person name="Pearson M."/>
            <person name="Roberts A."/>
            <person name="Saif S."/>
            <person name="Shea T."/>
            <person name="Shenoy N."/>
            <person name="Sisk P."/>
            <person name="Stolte C."/>
            <person name="Sykes S."/>
            <person name="Thomson T."/>
            <person name="Walk T."/>
            <person name="White J."/>
            <person name="Yandava C."/>
            <person name="Izard J."/>
            <person name="Baranova O.V."/>
            <person name="Blanton J.M."/>
            <person name="Tanner A.C."/>
            <person name="Dewhirst F.E."/>
            <person name="Haas B."/>
            <person name="Nusbaum C."/>
            <person name="Birren B."/>
        </authorList>
    </citation>
    <scope>NUCLEOTIDE SEQUENCE [LARGE SCALE GENOMIC DNA]</scope>
    <source>
        <strain evidence="1">1-1 BBBD Race 1</strain>
    </source>
</reference>
<reference evidence="2" key="4">
    <citation type="submission" date="2025-05" db="UniProtKB">
        <authorList>
            <consortium name="EnsemblFungi"/>
        </authorList>
    </citation>
    <scope>IDENTIFICATION</scope>
    <source>
        <strain evidence="2">isolate 1-1 / race 1 (BBBD)</strain>
    </source>
</reference>
<dbReference type="Proteomes" id="UP000005240">
    <property type="component" value="Unassembled WGS sequence"/>
</dbReference>
<dbReference type="VEuPathDB" id="FungiDB:PTTG_29224"/>
<dbReference type="OrthoDB" id="2500879at2759"/>